<organism evidence="2">
    <name type="scientific">Eiseniibacteriota bacterium</name>
    <dbReference type="NCBI Taxonomy" id="2212470"/>
    <lineage>
        <taxon>Bacteria</taxon>
        <taxon>Candidatus Eiseniibacteriota</taxon>
    </lineage>
</organism>
<comment type="caution">
    <text evidence="2">The sequence shown here is derived from an EMBL/GenBank/DDBJ whole genome shotgun (WGS) entry which is preliminary data.</text>
</comment>
<name>A0A832MJ58_UNCEI</name>
<accession>A0A832MJ58</accession>
<sequence length="379" mass="40284">MSLPLGPAAAARRLADDLRARFDALLEDPQAYARRVPAECGAFPEGDLLPFVFPALAYALDAVDHPARAARNLARLAPLVDAAVPPVARRVRPPGGRLERLADYGQHAVYLGQLALALGAWRLAGGDGRWDALHGALGDVLHEALVRAGGRPLRSFPHATWPFDTVPVLVALALLDRARGDGRSAAAIARHLEWVDAHATDGALGLPLSHLAGEPGGGRVVPRGCDLAYRAWLLAMIDPARARRTYRAFCRHFWIERGVLAGFAEWPHGRNLGQDADSGPVVLGMGLAATGFGIGAARVMGDGWRLGRLLFQLSSANAIFTAVRPVVERHYPFDRRYVTGSLMGDACVFAMAAWSGRPSPVSSATPPGAPPGAPGPIIR</sequence>
<dbReference type="EMBL" id="DSQF01000005">
    <property type="protein sequence ID" value="HGZ42502.1"/>
    <property type="molecule type" value="Genomic_DNA"/>
</dbReference>
<evidence type="ECO:0000313" key="2">
    <source>
        <dbReference type="EMBL" id="HGZ42502.1"/>
    </source>
</evidence>
<dbReference type="AlphaFoldDB" id="A0A832MJ58"/>
<proteinExistence type="predicted"/>
<evidence type="ECO:0008006" key="3">
    <source>
        <dbReference type="Google" id="ProtNLM"/>
    </source>
</evidence>
<reference evidence="2" key="1">
    <citation type="journal article" date="2020" name="mSystems">
        <title>Genome- and Community-Level Interaction Insights into Carbon Utilization and Element Cycling Functions of Hydrothermarchaeota in Hydrothermal Sediment.</title>
        <authorList>
            <person name="Zhou Z."/>
            <person name="Liu Y."/>
            <person name="Xu W."/>
            <person name="Pan J."/>
            <person name="Luo Z.H."/>
            <person name="Li M."/>
        </authorList>
    </citation>
    <scope>NUCLEOTIDE SEQUENCE [LARGE SCALE GENOMIC DNA]</scope>
    <source>
        <strain evidence="2">SpSt-381</strain>
    </source>
</reference>
<evidence type="ECO:0000256" key="1">
    <source>
        <dbReference type="SAM" id="MobiDB-lite"/>
    </source>
</evidence>
<feature type="compositionally biased region" description="Pro residues" evidence="1">
    <location>
        <begin position="367"/>
        <end position="379"/>
    </location>
</feature>
<feature type="region of interest" description="Disordered" evidence="1">
    <location>
        <begin position="359"/>
        <end position="379"/>
    </location>
</feature>
<gene>
    <name evidence="2" type="ORF">ENR23_03570</name>
</gene>
<protein>
    <recommendedName>
        <fullName evidence="3">Lanthionine synthetase</fullName>
    </recommendedName>
</protein>